<gene>
    <name evidence="2" type="ORF">GA0061101_105376</name>
</gene>
<protein>
    <submittedName>
        <fullName evidence="2">DNA-binding transcriptional regulator, XRE-family HTH domain</fullName>
    </submittedName>
</protein>
<dbReference type="AlphaFoldDB" id="A0A1C3VJ53"/>
<dbReference type="Gene3D" id="1.10.260.40">
    <property type="entry name" value="lambda repressor-like DNA-binding domains"/>
    <property type="match status" value="1"/>
</dbReference>
<dbReference type="SUPFAM" id="SSF47413">
    <property type="entry name" value="lambda repressor-like DNA-binding domains"/>
    <property type="match status" value="1"/>
</dbReference>
<dbReference type="Proteomes" id="UP000199205">
    <property type="component" value="Unassembled WGS sequence"/>
</dbReference>
<reference evidence="2 3" key="1">
    <citation type="submission" date="2016-08" db="EMBL/GenBank/DDBJ databases">
        <authorList>
            <person name="Seilhamer J.J."/>
        </authorList>
    </citation>
    <scope>NUCLEOTIDE SEQUENCE [LARGE SCALE GENOMIC DNA]</scope>
    <source>
        <strain evidence="2 3">P1-7</strain>
    </source>
</reference>
<dbReference type="PROSITE" id="PS50943">
    <property type="entry name" value="HTH_CROC1"/>
    <property type="match status" value="1"/>
</dbReference>
<dbReference type="OrthoDB" id="5659783at2"/>
<keyword evidence="2" id="KW-0238">DNA-binding</keyword>
<dbReference type="Pfam" id="PF12844">
    <property type="entry name" value="HTH_19"/>
    <property type="match status" value="1"/>
</dbReference>
<organism evidence="2 3">
    <name type="scientific">Rhizobium lusitanum</name>
    <dbReference type="NCBI Taxonomy" id="293958"/>
    <lineage>
        <taxon>Bacteria</taxon>
        <taxon>Pseudomonadati</taxon>
        <taxon>Pseudomonadota</taxon>
        <taxon>Alphaproteobacteria</taxon>
        <taxon>Hyphomicrobiales</taxon>
        <taxon>Rhizobiaceae</taxon>
        <taxon>Rhizobium/Agrobacterium group</taxon>
        <taxon>Rhizobium</taxon>
    </lineage>
</organism>
<proteinExistence type="predicted"/>
<dbReference type="CDD" id="cd00093">
    <property type="entry name" value="HTH_XRE"/>
    <property type="match status" value="1"/>
</dbReference>
<dbReference type="InterPro" id="IPR010982">
    <property type="entry name" value="Lambda_DNA-bd_dom_sf"/>
</dbReference>
<evidence type="ECO:0000313" key="3">
    <source>
        <dbReference type="Proteomes" id="UP000199205"/>
    </source>
</evidence>
<dbReference type="SMART" id="SM00530">
    <property type="entry name" value="HTH_XRE"/>
    <property type="match status" value="1"/>
</dbReference>
<dbReference type="InterPro" id="IPR001387">
    <property type="entry name" value="Cro/C1-type_HTH"/>
</dbReference>
<dbReference type="GO" id="GO:0003677">
    <property type="term" value="F:DNA binding"/>
    <property type="evidence" value="ECO:0007669"/>
    <property type="project" value="UniProtKB-KW"/>
</dbReference>
<evidence type="ECO:0000313" key="2">
    <source>
        <dbReference type="EMBL" id="SCB27812.1"/>
    </source>
</evidence>
<evidence type="ECO:0000259" key="1">
    <source>
        <dbReference type="PROSITE" id="PS50943"/>
    </source>
</evidence>
<sequence>MFKTEQETTIFSDEGDDTLGGRLSMARDAAGISLETLASQLGVSEETMLAWESDRSEPKASALVKMSVLFGVSPAWLMTGAGDGPGEDSDERALEAVRNELSRLRTAHEEIGRLIETTTRQIERLDHQIRLRNVSKDIAH</sequence>
<name>A0A1C3VJ53_9HYPH</name>
<dbReference type="EMBL" id="FMAF01000005">
    <property type="protein sequence ID" value="SCB27812.1"/>
    <property type="molecule type" value="Genomic_DNA"/>
</dbReference>
<accession>A0A1C3VJ53</accession>
<dbReference type="RefSeq" id="WP_037202283.1">
    <property type="nucleotide sequence ID" value="NZ_FMAF01000005.1"/>
</dbReference>
<feature type="domain" description="HTH cro/C1-type" evidence="1">
    <location>
        <begin position="23"/>
        <end position="77"/>
    </location>
</feature>